<evidence type="ECO:0000256" key="1">
    <source>
        <dbReference type="SAM" id="MobiDB-lite"/>
    </source>
</evidence>
<accession>A0A6C0EXB9</accession>
<sequence>MKNKTIKNTINTKNAKNKNKKKNKTKHVRFAKKLEHYHKETSYNPIKIPPTSRCVEPAVQIKKALVSNVL</sequence>
<proteinExistence type="predicted"/>
<dbReference type="EMBL" id="MN738926">
    <property type="protein sequence ID" value="QHT31885.1"/>
    <property type="molecule type" value="Genomic_DNA"/>
</dbReference>
<name>A0A6C0EXB9_9ZZZZ</name>
<dbReference type="AlphaFoldDB" id="A0A6C0EXB9"/>
<evidence type="ECO:0000313" key="2">
    <source>
        <dbReference type="EMBL" id="QHT31885.1"/>
    </source>
</evidence>
<protein>
    <submittedName>
        <fullName evidence="2">Uncharacterized protein</fullName>
    </submittedName>
</protein>
<feature type="region of interest" description="Disordered" evidence="1">
    <location>
        <begin position="1"/>
        <end position="26"/>
    </location>
</feature>
<organism evidence="2">
    <name type="scientific">viral metagenome</name>
    <dbReference type="NCBI Taxonomy" id="1070528"/>
    <lineage>
        <taxon>unclassified sequences</taxon>
        <taxon>metagenomes</taxon>
        <taxon>organismal metagenomes</taxon>
    </lineage>
</organism>
<reference evidence="2" key="1">
    <citation type="journal article" date="2020" name="Nature">
        <title>Giant virus diversity and host interactions through global metagenomics.</title>
        <authorList>
            <person name="Schulz F."/>
            <person name="Roux S."/>
            <person name="Paez-Espino D."/>
            <person name="Jungbluth S."/>
            <person name="Walsh D.A."/>
            <person name="Denef V.J."/>
            <person name="McMahon K.D."/>
            <person name="Konstantinidis K.T."/>
            <person name="Eloe-Fadrosh E.A."/>
            <person name="Kyrpides N.C."/>
            <person name="Woyke T."/>
        </authorList>
    </citation>
    <scope>NUCLEOTIDE SEQUENCE</scope>
    <source>
        <strain evidence="2">GVMAG-M-3300009155-48</strain>
    </source>
</reference>
<feature type="compositionally biased region" description="Low complexity" evidence="1">
    <location>
        <begin position="1"/>
        <end position="14"/>
    </location>
</feature>
<feature type="compositionally biased region" description="Basic residues" evidence="1">
    <location>
        <begin position="15"/>
        <end position="26"/>
    </location>
</feature>